<accession>A0A382WJA5</accession>
<evidence type="ECO:0000313" key="1">
    <source>
        <dbReference type="EMBL" id="SVD58151.1"/>
    </source>
</evidence>
<gene>
    <name evidence="1" type="ORF">METZ01_LOCUS411005</name>
</gene>
<dbReference type="EMBL" id="UINC01159840">
    <property type="protein sequence ID" value="SVD58151.1"/>
    <property type="molecule type" value="Genomic_DNA"/>
</dbReference>
<organism evidence="1">
    <name type="scientific">marine metagenome</name>
    <dbReference type="NCBI Taxonomy" id="408172"/>
    <lineage>
        <taxon>unclassified sequences</taxon>
        <taxon>metagenomes</taxon>
        <taxon>ecological metagenomes</taxon>
    </lineage>
</organism>
<sequence>RAIQHISDDDSLVCPEVQYLVEFIRTSERGVILRRPPKKVEPVGVDE</sequence>
<feature type="non-terminal residue" evidence="1">
    <location>
        <position position="1"/>
    </location>
</feature>
<reference evidence="1" key="1">
    <citation type="submission" date="2018-05" db="EMBL/GenBank/DDBJ databases">
        <authorList>
            <person name="Lanie J.A."/>
            <person name="Ng W.-L."/>
            <person name="Kazmierczak K.M."/>
            <person name="Andrzejewski T.M."/>
            <person name="Davidsen T.M."/>
            <person name="Wayne K.J."/>
            <person name="Tettelin H."/>
            <person name="Glass J.I."/>
            <person name="Rusch D."/>
            <person name="Podicherti R."/>
            <person name="Tsui H.-C.T."/>
            <person name="Winkler M.E."/>
        </authorList>
    </citation>
    <scope>NUCLEOTIDE SEQUENCE</scope>
</reference>
<name>A0A382WJA5_9ZZZZ</name>
<protein>
    <submittedName>
        <fullName evidence="1">Uncharacterized protein</fullName>
    </submittedName>
</protein>
<proteinExistence type="predicted"/>
<dbReference type="AlphaFoldDB" id="A0A382WJA5"/>